<dbReference type="RefSeq" id="WP_232465210.1">
    <property type="nucleotide sequence ID" value="NZ_CP021425.1"/>
</dbReference>
<dbReference type="AlphaFoldDB" id="A0A1Y0IF70"/>
<dbReference type="InterPro" id="IPR052516">
    <property type="entry name" value="N-heterocyclic_Hydroxylase"/>
</dbReference>
<reference evidence="2 3" key="1">
    <citation type="submission" date="2017-05" db="EMBL/GenBank/DDBJ databases">
        <title>Genomic insights into alkan degradation activity of Oleiphilus messinensis.</title>
        <authorList>
            <person name="Kozyavkin S.A."/>
            <person name="Slesarev A.I."/>
            <person name="Golyshin P.N."/>
            <person name="Korzhenkov A."/>
            <person name="Golyshina O.N."/>
            <person name="Toshchakov S.V."/>
        </authorList>
    </citation>
    <scope>NUCLEOTIDE SEQUENCE [LARGE SCALE GENOMIC DNA]</scope>
    <source>
        <strain evidence="2 3">ME102</strain>
    </source>
</reference>
<dbReference type="Pfam" id="PF02738">
    <property type="entry name" value="MoCoBD_1"/>
    <property type="match status" value="1"/>
</dbReference>
<dbReference type="PIRSF" id="PIRSF036389">
    <property type="entry name" value="IOR_B"/>
    <property type="match status" value="1"/>
</dbReference>
<dbReference type="InterPro" id="IPR008274">
    <property type="entry name" value="AldOxase/xan_DH_MoCoBD1"/>
</dbReference>
<dbReference type="PANTHER" id="PTHR47495:SF2">
    <property type="entry name" value="ALDEHYDE DEHYDROGENASE"/>
    <property type="match status" value="1"/>
</dbReference>
<dbReference type="InterPro" id="IPR037165">
    <property type="entry name" value="AldOxase/xan_DH_Mopterin-bd_sf"/>
</dbReference>
<dbReference type="GO" id="GO:0016491">
    <property type="term" value="F:oxidoreductase activity"/>
    <property type="evidence" value="ECO:0007669"/>
    <property type="project" value="InterPro"/>
</dbReference>
<dbReference type="PANTHER" id="PTHR47495">
    <property type="entry name" value="ALDEHYDE DEHYDROGENASE"/>
    <property type="match status" value="1"/>
</dbReference>
<dbReference type="InterPro" id="IPR000674">
    <property type="entry name" value="Ald_Oxase/Xan_DH_a/b"/>
</dbReference>
<dbReference type="InterPro" id="IPR012368">
    <property type="entry name" value="OxRdtase_Mopterin-bd_su_IorB"/>
</dbReference>
<dbReference type="SUPFAM" id="SSF56003">
    <property type="entry name" value="Molybdenum cofactor-binding domain"/>
    <property type="match status" value="2"/>
</dbReference>
<proteinExistence type="predicted"/>
<protein>
    <submittedName>
        <fullName evidence="2">Aerobic-type carbon monoxide dehydrogenase large subunit CoxL/CutL-like protein</fullName>
    </submittedName>
</protein>
<evidence type="ECO:0000313" key="2">
    <source>
        <dbReference type="EMBL" id="ARU59121.1"/>
    </source>
</evidence>
<evidence type="ECO:0000259" key="1">
    <source>
        <dbReference type="SMART" id="SM01008"/>
    </source>
</evidence>
<dbReference type="SMART" id="SM01008">
    <property type="entry name" value="Ald_Xan_dh_C"/>
    <property type="match status" value="1"/>
</dbReference>
<gene>
    <name evidence="2" type="ORF">OLMES_5137</name>
</gene>
<dbReference type="Gene3D" id="3.90.1170.50">
    <property type="entry name" value="Aldehyde oxidase/xanthine dehydrogenase, a/b hammerhead"/>
    <property type="match status" value="1"/>
</dbReference>
<organism evidence="2 3">
    <name type="scientific">Oleiphilus messinensis</name>
    <dbReference type="NCBI Taxonomy" id="141451"/>
    <lineage>
        <taxon>Bacteria</taxon>
        <taxon>Pseudomonadati</taxon>
        <taxon>Pseudomonadota</taxon>
        <taxon>Gammaproteobacteria</taxon>
        <taxon>Oceanospirillales</taxon>
        <taxon>Oleiphilaceae</taxon>
        <taxon>Oleiphilus</taxon>
    </lineage>
</organism>
<feature type="domain" description="Aldehyde oxidase/xanthine dehydrogenase a/b hammerhead" evidence="1">
    <location>
        <begin position="230"/>
        <end position="308"/>
    </location>
</feature>
<dbReference type="Pfam" id="PF20256">
    <property type="entry name" value="MoCoBD_2"/>
    <property type="match status" value="2"/>
</dbReference>
<dbReference type="InterPro" id="IPR046867">
    <property type="entry name" value="AldOxase/xan_DH_MoCoBD2"/>
</dbReference>
<dbReference type="Gene3D" id="3.30.365.10">
    <property type="entry name" value="Aldehyde oxidase/xanthine dehydrogenase, molybdopterin binding domain"/>
    <property type="match status" value="4"/>
</dbReference>
<sequence>MFKSDQQEQSLPVAESTPVANMQLSRRQFMVTGVQSGAALMLGVTVGQEALAATGTLKGNAAALQPNAFVCITPDNQVCITIKHLEMGQGTFTGLATLVAEELDASWSQVTCEGAEANAGKYANLAWGKFQGTGGSTAIANAFMQMREAGASARAMLVSAAASLWQVPAREIKVSNGIVSHPASGKQSEFGALAELAAMQKIPDKVVLKTPDQFTLIGKKLPRKDVGKTTGQALYTQDMQQPGTLTALVAHPPRFGAKMLSFDASAAEKQKGVVAVVALENRVAVLAKDFWQAKKARDLLVIKWDEQAAFKQSSADLLADYKALADKPGLVAHQTGSIAQGFDQADKVIEAEYAFPFLAHAAMEPMNCVVQLRKQGDKITGAELWYGAQLHTGDQMALAGLLKVAPEQVKINTLYAGGSFGRRANSKSDYVLEAAEIAKAYGGNVPVKLVWTREDDTRAGYFRPMYFHKLKAGLDKNGNIIAWQHRIVGQSIVKGTGFEFLIQNGIDHTSVEGASNLPYAIPNMQVELHSPEIPVPVLWWRSVGSTHTAHATETFLDELATAAGKDPVALRMSLLEQHPRHRGVLKMAAEKANWTAALPENHYRGVAVHKSFGTYVAQVVEVSRQGDAFKVEKVTCAVDCGVPVNPDIIRAQMEGGIGFGLSPAMMSAITFDQGRVVESNFHDYQVLRAAQMPKIDVHIVASAEPPSGVGEPGTPVVAPALANAIAAASGRWMRDLPMQVEFV</sequence>
<keyword evidence="3" id="KW-1185">Reference proteome</keyword>
<dbReference type="KEGG" id="ome:OLMES_5137"/>
<accession>A0A1Y0IF70</accession>
<dbReference type="Proteomes" id="UP000196027">
    <property type="component" value="Chromosome"/>
</dbReference>
<name>A0A1Y0IF70_9GAMM</name>
<dbReference type="InterPro" id="IPR006311">
    <property type="entry name" value="TAT_signal"/>
</dbReference>
<evidence type="ECO:0000313" key="3">
    <source>
        <dbReference type="Proteomes" id="UP000196027"/>
    </source>
</evidence>
<dbReference type="EMBL" id="CP021425">
    <property type="protein sequence ID" value="ARU59121.1"/>
    <property type="molecule type" value="Genomic_DNA"/>
</dbReference>
<dbReference type="PROSITE" id="PS51318">
    <property type="entry name" value="TAT"/>
    <property type="match status" value="1"/>
</dbReference>